<organism evidence="8 9">
    <name type="scientific">Wallemia mellicola</name>
    <dbReference type="NCBI Taxonomy" id="1708541"/>
    <lineage>
        <taxon>Eukaryota</taxon>
        <taxon>Fungi</taxon>
        <taxon>Dikarya</taxon>
        <taxon>Basidiomycota</taxon>
        <taxon>Wallemiomycotina</taxon>
        <taxon>Wallemiomycetes</taxon>
        <taxon>Wallemiales</taxon>
        <taxon>Wallemiaceae</taxon>
        <taxon>Wallemia</taxon>
    </lineage>
</organism>
<comment type="subcellular location">
    <subcellularLocation>
        <location evidence="1">Nucleus</location>
    </subcellularLocation>
</comment>
<dbReference type="Gene3D" id="4.10.240.10">
    <property type="entry name" value="Zn(2)-C6 fungal-type DNA-binding domain"/>
    <property type="match status" value="1"/>
</dbReference>
<evidence type="ECO:0000256" key="5">
    <source>
        <dbReference type="ARBA" id="ARBA00023242"/>
    </source>
</evidence>
<protein>
    <recommendedName>
        <fullName evidence="7">Zn(2)-C6 fungal-type domain-containing protein</fullName>
    </recommendedName>
</protein>
<feature type="domain" description="Zn(2)-C6 fungal-type" evidence="7">
    <location>
        <begin position="23"/>
        <end position="54"/>
    </location>
</feature>
<evidence type="ECO:0000259" key="7">
    <source>
        <dbReference type="PROSITE" id="PS50048"/>
    </source>
</evidence>
<keyword evidence="5" id="KW-0539">Nucleus</keyword>
<dbReference type="PROSITE" id="PS00463">
    <property type="entry name" value="ZN2_CY6_FUNGAL_1"/>
    <property type="match status" value="1"/>
</dbReference>
<dbReference type="InterPro" id="IPR036864">
    <property type="entry name" value="Zn2-C6_fun-type_DNA-bd_sf"/>
</dbReference>
<keyword evidence="4" id="KW-0804">Transcription</keyword>
<dbReference type="SMART" id="SM00066">
    <property type="entry name" value="GAL4"/>
    <property type="match status" value="1"/>
</dbReference>
<dbReference type="PANTHER" id="PTHR47338:SF5">
    <property type="entry name" value="ZN(II)2CYS6 TRANSCRIPTION FACTOR (EUROFUNG)"/>
    <property type="match status" value="1"/>
</dbReference>
<gene>
    <name evidence="8" type="ORF">E3Q17_03883</name>
</gene>
<dbReference type="GO" id="GO:0008270">
    <property type="term" value="F:zinc ion binding"/>
    <property type="evidence" value="ECO:0007669"/>
    <property type="project" value="InterPro"/>
</dbReference>
<dbReference type="EMBL" id="SPRH01000065">
    <property type="protein sequence ID" value="TIB96351.1"/>
    <property type="molecule type" value="Genomic_DNA"/>
</dbReference>
<sequence>MEDSDNKRNKMDNEKKPTRSTKACLECRSMKSRCNGDGTNTCERCLKRGVACVYEQTVRRRGKDKRPRIVTRRNKSKSKSDSFDEPVTKRPRTSLSTSTSSSFDEQQYTHSPQSSTPVLSTAARPPLTSHSRQHSNDLFNSVTTPAFLSPNTQFAHFTQFAPPSPQFLISPNTSYERETFWDLLVNDRCNVNQSKDRTKVNKSISDDLWLVFSRCDFIATLFNISNFFDNINDSARRVNVEPSLIHSLLAISHALQGQFQIAYVMADRAHSTLRSAMMTGRLTVGIAQSAVVGSTFSDCTQTDLTQVLQYYESFPLGTFNIKRLAAPLYAADAVIKNLALTCLDADKVAHVFDDDGIPISTTEQEVINFNDMHLQPPLHSTEDSSTCPCQSWAQPSHVTRKDDAIRFRHIPKFATENVSESHIHQEEIRRVVWGTVNNGWYLQMLDPHAVATLHTSQSSNYGVFYTAESFVLSLPEEGLRRWSRYTLWAFVDRLKLLCHAATRLSRSLPPLELHMRANKISAEVDKIERDLANLHSCNRGVHGWHVSNVAFITRLILTAKTRQFSHPDGTNTGPSDYYTRQRAREWLDAHSLIWDHIINKQSIANQPMIFVALICQALRCLDLVALDSAFTRAIHVARNILKGIEEMIAIYPTSESSDLDKMMTKVKVSCDELEKRTILAQCQPNDSIILQNIQYIKNEQS</sequence>
<evidence type="ECO:0000256" key="3">
    <source>
        <dbReference type="ARBA" id="ARBA00023015"/>
    </source>
</evidence>
<reference evidence="8 9" key="1">
    <citation type="submission" date="2019-03" db="EMBL/GenBank/DDBJ databases">
        <title>Sequencing 25 genomes of Wallemia mellicola.</title>
        <authorList>
            <person name="Gostincar C."/>
        </authorList>
    </citation>
    <scope>NUCLEOTIDE SEQUENCE [LARGE SCALE GENOMIC DNA]</scope>
    <source>
        <strain evidence="8 9">EXF-1262</strain>
    </source>
</reference>
<evidence type="ECO:0000256" key="2">
    <source>
        <dbReference type="ARBA" id="ARBA00022723"/>
    </source>
</evidence>
<feature type="compositionally biased region" description="Low complexity" evidence="6">
    <location>
        <begin position="93"/>
        <end position="102"/>
    </location>
</feature>
<dbReference type="GO" id="GO:0005634">
    <property type="term" value="C:nucleus"/>
    <property type="evidence" value="ECO:0007669"/>
    <property type="project" value="UniProtKB-SubCell"/>
</dbReference>
<dbReference type="InterPro" id="IPR001138">
    <property type="entry name" value="Zn2Cys6_DnaBD"/>
</dbReference>
<dbReference type="Pfam" id="PF00172">
    <property type="entry name" value="Zn_clus"/>
    <property type="match status" value="1"/>
</dbReference>
<dbReference type="SUPFAM" id="SSF57701">
    <property type="entry name" value="Zn2/Cys6 DNA-binding domain"/>
    <property type="match status" value="1"/>
</dbReference>
<dbReference type="PANTHER" id="PTHR47338">
    <property type="entry name" value="ZN(II)2CYS6 TRANSCRIPTION FACTOR (EUROFUNG)-RELATED"/>
    <property type="match status" value="1"/>
</dbReference>
<evidence type="ECO:0000313" key="8">
    <source>
        <dbReference type="EMBL" id="TIB96351.1"/>
    </source>
</evidence>
<name>A0A4T0NHG9_9BASI</name>
<accession>A0A4T0NHG9</accession>
<comment type="caution">
    <text evidence="8">The sequence shown here is derived from an EMBL/GenBank/DDBJ whole genome shotgun (WGS) entry which is preliminary data.</text>
</comment>
<keyword evidence="2" id="KW-0479">Metal-binding</keyword>
<dbReference type="PROSITE" id="PS50048">
    <property type="entry name" value="ZN2_CY6_FUNGAL_2"/>
    <property type="match status" value="1"/>
</dbReference>
<feature type="compositionally biased region" description="Polar residues" evidence="6">
    <location>
        <begin position="103"/>
        <end position="119"/>
    </location>
</feature>
<dbReference type="InterPro" id="IPR050815">
    <property type="entry name" value="TF_fung"/>
</dbReference>
<dbReference type="AlphaFoldDB" id="A0A4T0NHG9"/>
<evidence type="ECO:0000313" key="9">
    <source>
        <dbReference type="Proteomes" id="UP000307169"/>
    </source>
</evidence>
<feature type="region of interest" description="Disordered" evidence="6">
    <location>
        <begin position="58"/>
        <end position="135"/>
    </location>
</feature>
<feature type="compositionally biased region" description="Basic and acidic residues" evidence="6">
    <location>
        <begin position="78"/>
        <end position="88"/>
    </location>
</feature>
<evidence type="ECO:0000256" key="1">
    <source>
        <dbReference type="ARBA" id="ARBA00004123"/>
    </source>
</evidence>
<feature type="region of interest" description="Disordered" evidence="6">
    <location>
        <begin position="1"/>
        <end position="21"/>
    </location>
</feature>
<dbReference type="GO" id="GO:0000981">
    <property type="term" value="F:DNA-binding transcription factor activity, RNA polymerase II-specific"/>
    <property type="evidence" value="ECO:0007669"/>
    <property type="project" value="InterPro"/>
</dbReference>
<evidence type="ECO:0000256" key="6">
    <source>
        <dbReference type="SAM" id="MobiDB-lite"/>
    </source>
</evidence>
<feature type="compositionally biased region" description="Basic and acidic residues" evidence="6">
    <location>
        <begin position="1"/>
        <end position="17"/>
    </location>
</feature>
<feature type="compositionally biased region" description="Basic residues" evidence="6">
    <location>
        <begin position="59"/>
        <end position="77"/>
    </location>
</feature>
<proteinExistence type="predicted"/>
<dbReference type="CDD" id="cd00067">
    <property type="entry name" value="GAL4"/>
    <property type="match status" value="1"/>
</dbReference>
<dbReference type="Proteomes" id="UP000307169">
    <property type="component" value="Unassembled WGS sequence"/>
</dbReference>
<keyword evidence="3" id="KW-0805">Transcription regulation</keyword>
<evidence type="ECO:0000256" key="4">
    <source>
        <dbReference type="ARBA" id="ARBA00023163"/>
    </source>
</evidence>